<dbReference type="GO" id="GO:0016075">
    <property type="term" value="P:rRNA catabolic process"/>
    <property type="evidence" value="ECO:0007669"/>
    <property type="project" value="TreeGrafter"/>
</dbReference>
<organism evidence="3 4">
    <name type="scientific">Streptomyces formicae</name>
    <dbReference type="NCBI Taxonomy" id="1616117"/>
    <lineage>
        <taxon>Bacteria</taxon>
        <taxon>Bacillati</taxon>
        <taxon>Actinomycetota</taxon>
        <taxon>Actinomycetes</taxon>
        <taxon>Kitasatosporales</taxon>
        <taxon>Streptomycetaceae</taxon>
        <taxon>Streptomyces</taxon>
    </lineage>
</organism>
<comment type="similarity">
    <text evidence="1">Belongs to the PemK/MazF family.</text>
</comment>
<dbReference type="GO" id="GO:0003677">
    <property type="term" value="F:DNA binding"/>
    <property type="evidence" value="ECO:0007669"/>
    <property type="project" value="InterPro"/>
</dbReference>
<dbReference type="EMBL" id="CP022685">
    <property type="protein sequence ID" value="ATL30371.1"/>
    <property type="molecule type" value="Genomic_DNA"/>
</dbReference>
<keyword evidence="4" id="KW-1185">Reference proteome</keyword>
<dbReference type="PANTHER" id="PTHR33988">
    <property type="entry name" value="ENDORIBONUCLEASE MAZF-RELATED"/>
    <property type="match status" value="1"/>
</dbReference>
<keyword evidence="2" id="KW-1277">Toxin-antitoxin system</keyword>
<dbReference type="GO" id="GO:0004521">
    <property type="term" value="F:RNA endonuclease activity"/>
    <property type="evidence" value="ECO:0007669"/>
    <property type="project" value="TreeGrafter"/>
</dbReference>
<evidence type="ECO:0000256" key="1">
    <source>
        <dbReference type="ARBA" id="ARBA00007521"/>
    </source>
</evidence>
<reference evidence="3 4" key="1">
    <citation type="submission" date="2017-08" db="EMBL/GenBank/DDBJ databases">
        <title>Complete Genome Sequence of Streptomyces formicae KY5, the formicamycin producer.</title>
        <authorList>
            <person name="Holmes N.A."/>
            <person name="Devine R."/>
            <person name="Qin Z."/>
            <person name="Seipke R.F."/>
            <person name="Wilkinson B."/>
            <person name="Hutchings M.I."/>
        </authorList>
    </citation>
    <scope>NUCLEOTIDE SEQUENCE [LARGE SCALE GENOMIC DNA]</scope>
    <source>
        <strain evidence="3 4">KY5</strain>
    </source>
</reference>
<dbReference type="SUPFAM" id="SSF50118">
    <property type="entry name" value="Cell growth inhibitor/plasmid maintenance toxic component"/>
    <property type="match status" value="1"/>
</dbReference>
<dbReference type="RefSeq" id="WP_098244690.1">
    <property type="nucleotide sequence ID" value="NZ_CP022685.1"/>
</dbReference>
<dbReference type="Proteomes" id="UP000221011">
    <property type="component" value="Chromosome"/>
</dbReference>
<dbReference type="KEGG" id="sfk:KY5_5353"/>
<dbReference type="Gene3D" id="2.30.30.110">
    <property type="match status" value="1"/>
</dbReference>
<dbReference type="InterPro" id="IPR003477">
    <property type="entry name" value="PemK-like"/>
</dbReference>
<dbReference type="InterPro" id="IPR011067">
    <property type="entry name" value="Plasmid_toxin/cell-grow_inhib"/>
</dbReference>
<sequence>MRGDLYRLRSRKGAVGHEQRGARYAVVLQTEALNTSTLIVAPTSTSAAPGLLHPKLDMEGTATVVLVEQMTAVDPERLGDFAGRVEPDEWSDIERAVKLVLGLL</sequence>
<accession>A0A291QF88</accession>
<dbReference type="GO" id="GO:0006402">
    <property type="term" value="P:mRNA catabolic process"/>
    <property type="evidence" value="ECO:0007669"/>
    <property type="project" value="TreeGrafter"/>
</dbReference>
<evidence type="ECO:0000313" key="4">
    <source>
        <dbReference type="Proteomes" id="UP000221011"/>
    </source>
</evidence>
<evidence type="ECO:0000256" key="2">
    <source>
        <dbReference type="ARBA" id="ARBA00022649"/>
    </source>
</evidence>
<dbReference type="AlphaFoldDB" id="A0A291QF88"/>
<protein>
    <submittedName>
        <fullName evidence="3">Putative growth inhibitor</fullName>
    </submittedName>
</protein>
<name>A0A291QF88_9ACTN</name>
<dbReference type="Pfam" id="PF02452">
    <property type="entry name" value="PemK_toxin"/>
    <property type="match status" value="1"/>
</dbReference>
<gene>
    <name evidence="3" type="ORF">KY5_5353</name>
</gene>
<dbReference type="PANTHER" id="PTHR33988:SF2">
    <property type="entry name" value="ENDORIBONUCLEASE MAZF"/>
    <property type="match status" value="1"/>
</dbReference>
<proteinExistence type="inferred from homology"/>
<evidence type="ECO:0000313" key="3">
    <source>
        <dbReference type="EMBL" id="ATL30371.1"/>
    </source>
</evidence>